<organism evidence="1 2">
    <name type="scientific">Phlebia brevispora</name>
    <dbReference type="NCBI Taxonomy" id="194682"/>
    <lineage>
        <taxon>Eukaryota</taxon>
        <taxon>Fungi</taxon>
        <taxon>Dikarya</taxon>
        <taxon>Basidiomycota</taxon>
        <taxon>Agaricomycotina</taxon>
        <taxon>Agaricomycetes</taxon>
        <taxon>Polyporales</taxon>
        <taxon>Meruliaceae</taxon>
        <taxon>Phlebia</taxon>
    </lineage>
</organism>
<keyword evidence="2" id="KW-1185">Reference proteome</keyword>
<protein>
    <submittedName>
        <fullName evidence="1">Uncharacterized protein</fullName>
    </submittedName>
</protein>
<gene>
    <name evidence="1" type="ORF">NM688_g9200</name>
</gene>
<dbReference type="Proteomes" id="UP001148662">
    <property type="component" value="Unassembled WGS sequence"/>
</dbReference>
<reference evidence="1" key="1">
    <citation type="submission" date="2022-07" db="EMBL/GenBank/DDBJ databases">
        <title>Genome Sequence of Phlebia brevispora.</title>
        <authorList>
            <person name="Buettner E."/>
        </authorList>
    </citation>
    <scope>NUCLEOTIDE SEQUENCE</scope>
    <source>
        <strain evidence="1">MPL23</strain>
    </source>
</reference>
<comment type="caution">
    <text evidence="1">The sequence shown here is derived from an EMBL/GenBank/DDBJ whole genome shotgun (WGS) entry which is preliminary data.</text>
</comment>
<accession>A0ACC1RIF4</accession>
<dbReference type="EMBL" id="JANHOG010002768">
    <property type="protein sequence ID" value="KAJ3520170.1"/>
    <property type="molecule type" value="Genomic_DNA"/>
</dbReference>
<evidence type="ECO:0000313" key="1">
    <source>
        <dbReference type="EMBL" id="KAJ3520170.1"/>
    </source>
</evidence>
<evidence type="ECO:0000313" key="2">
    <source>
        <dbReference type="Proteomes" id="UP001148662"/>
    </source>
</evidence>
<sequence length="286" mass="30990">MYVLEMSTDIVRSEINATDNDNPFYGNGGGYMASPSGSFGGSPGGASKRAASAHALRPMTIKQLLNATQAHTDAEWQFEGVDFTQVTVVAQVVTIQPQTTNCIYWIEDGTGRMEARHWVDSATNSDDDAIQQGEYIRLMGQIKQFGNKRYLNATHLRPVKDNHEFLFHPLDAITTTLMMERGAPGRPGEQNAQSTSSAARPSTASAYTAQTGQSASNDQFQHLPAIQRQIVEFILAQPAHDDGVHVAAIARAIGGDASAISDALDKLMDDGQVYTTIDESHFNVSV</sequence>
<name>A0ACC1RIF4_9APHY</name>
<proteinExistence type="predicted"/>